<sequence length="196" mass="21748">MTKDHARRQLKRLFDSAGSGGSGTSNGSAPKIRRYDDAHSSGAGAPTDTRCLQLSEQALADLREVFALFDRDGDGEIRPEDVGVMLRAIGQNPTQAELEMAIAEMDTNGNGTVDFAEYVAYMGEETLNPPTEEEFRQVFEFFDKDRNGFITADELRLLMTALGEQLTDEEVHEMIREADMDGDGQINYHEFAAVMK</sequence>
<comment type="caution">
    <text evidence="5">The sequence shown here is derived from an EMBL/GenBank/DDBJ whole genome shotgun (WGS) entry which is preliminary data.</text>
</comment>
<dbReference type="SMART" id="SM00054">
    <property type="entry name" value="EFh"/>
    <property type="match status" value="4"/>
</dbReference>
<evidence type="ECO:0000256" key="1">
    <source>
        <dbReference type="ARBA" id="ARBA00022737"/>
    </source>
</evidence>
<evidence type="ECO:0000259" key="4">
    <source>
        <dbReference type="PROSITE" id="PS50222"/>
    </source>
</evidence>
<feature type="domain" description="EF-hand" evidence="4">
    <location>
        <begin position="93"/>
        <end position="128"/>
    </location>
</feature>
<gene>
    <name evidence="5" type="ORF">HPB52_018616</name>
</gene>
<dbReference type="OrthoDB" id="26525at2759"/>
<evidence type="ECO:0000313" key="6">
    <source>
        <dbReference type="Proteomes" id="UP000821837"/>
    </source>
</evidence>
<keyword evidence="6" id="KW-1185">Reference proteome</keyword>
<dbReference type="GO" id="GO:0005509">
    <property type="term" value="F:calcium ion binding"/>
    <property type="evidence" value="ECO:0007669"/>
    <property type="project" value="InterPro"/>
</dbReference>
<dbReference type="PROSITE" id="PS50222">
    <property type="entry name" value="EF_HAND_2"/>
    <property type="match status" value="4"/>
</dbReference>
<evidence type="ECO:0000256" key="3">
    <source>
        <dbReference type="SAM" id="MobiDB-lite"/>
    </source>
</evidence>
<name>A0A9D4T1H7_RHISA</name>
<feature type="domain" description="EF-hand" evidence="4">
    <location>
        <begin position="130"/>
        <end position="165"/>
    </location>
</feature>
<dbReference type="InterPro" id="IPR011992">
    <property type="entry name" value="EF-hand-dom_pair"/>
</dbReference>
<dbReference type="GO" id="GO:0016460">
    <property type="term" value="C:myosin II complex"/>
    <property type="evidence" value="ECO:0007669"/>
    <property type="project" value="TreeGrafter"/>
</dbReference>
<keyword evidence="2" id="KW-0106">Calcium</keyword>
<dbReference type="VEuPathDB" id="VectorBase:RSAN_039022"/>
<reference evidence="5" key="1">
    <citation type="journal article" date="2020" name="Cell">
        <title>Large-Scale Comparative Analyses of Tick Genomes Elucidate Their Genetic Diversity and Vector Capacities.</title>
        <authorList>
            <consortium name="Tick Genome and Microbiome Consortium (TIGMIC)"/>
            <person name="Jia N."/>
            <person name="Wang J."/>
            <person name="Shi W."/>
            <person name="Du L."/>
            <person name="Sun Y."/>
            <person name="Zhan W."/>
            <person name="Jiang J.F."/>
            <person name="Wang Q."/>
            <person name="Zhang B."/>
            <person name="Ji P."/>
            <person name="Bell-Sakyi L."/>
            <person name="Cui X.M."/>
            <person name="Yuan T.T."/>
            <person name="Jiang B.G."/>
            <person name="Yang W.F."/>
            <person name="Lam T.T."/>
            <person name="Chang Q.C."/>
            <person name="Ding S.J."/>
            <person name="Wang X.J."/>
            <person name="Zhu J.G."/>
            <person name="Ruan X.D."/>
            <person name="Zhao L."/>
            <person name="Wei J.T."/>
            <person name="Ye R.Z."/>
            <person name="Que T.C."/>
            <person name="Du C.H."/>
            <person name="Zhou Y.H."/>
            <person name="Cheng J.X."/>
            <person name="Dai P.F."/>
            <person name="Guo W.B."/>
            <person name="Han X.H."/>
            <person name="Huang E.J."/>
            <person name="Li L.F."/>
            <person name="Wei W."/>
            <person name="Gao Y.C."/>
            <person name="Liu J.Z."/>
            <person name="Shao H.Z."/>
            <person name="Wang X."/>
            <person name="Wang C.C."/>
            <person name="Yang T.C."/>
            <person name="Huo Q.B."/>
            <person name="Li W."/>
            <person name="Chen H.Y."/>
            <person name="Chen S.E."/>
            <person name="Zhou L.G."/>
            <person name="Ni X.B."/>
            <person name="Tian J.H."/>
            <person name="Sheng Y."/>
            <person name="Liu T."/>
            <person name="Pan Y.S."/>
            <person name="Xia L.Y."/>
            <person name="Li J."/>
            <person name="Zhao F."/>
            <person name="Cao W.C."/>
        </authorList>
    </citation>
    <scope>NUCLEOTIDE SEQUENCE</scope>
    <source>
        <strain evidence="5">Rsan-2018</strain>
    </source>
</reference>
<reference evidence="5" key="2">
    <citation type="submission" date="2021-09" db="EMBL/GenBank/DDBJ databases">
        <authorList>
            <person name="Jia N."/>
            <person name="Wang J."/>
            <person name="Shi W."/>
            <person name="Du L."/>
            <person name="Sun Y."/>
            <person name="Zhan W."/>
            <person name="Jiang J."/>
            <person name="Wang Q."/>
            <person name="Zhang B."/>
            <person name="Ji P."/>
            <person name="Sakyi L.B."/>
            <person name="Cui X."/>
            <person name="Yuan T."/>
            <person name="Jiang B."/>
            <person name="Yang W."/>
            <person name="Lam T.T.-Y."/>
            <person name="Chang Q."/>
            <person name="Ding S."/>
            <person name="Wang X."/>
            <person name="Zhu J."/>
            <person name="Ruan X."/>
            <person name="Zhao L."/>
            <person name="Wei J."/>
            <person name="Que T."/>
            <person name="Du C."/>
            <person name="Cheng J."/>
            <person name="Dai P."/>
            <person name="Han X."/>
            <person name="Huang E."/>
            <person name="Gao Y."/>
            <person name="Liu J."/>
            <person name="Shao H."/>
            <person name="Ye R."/>
            <person name="Li L."/>
            <person name="Wei W."/>
            <person name="Wang X."/>
            <person name="Wang C."/>
            <person name="Huo Q."/>
            <person name="Li W."/>
            <person name="Guo W."/>
            <person name="Chen H."/>
            <person name="Chen S."/>
            <person name="Zhou L."/>
            <person name="Zhou L."/>
            <person name="Ni X."/>
            <person name="Tian J."/>
            <person name="Zhou Y."/>
            <person name="Sheng Y."/>
            <person name="Liu T."/>
            <person name="Pan Y."/>
            <person name="Xia L."/>
            <person name="Li J."/>
            <person name="Zhao F."/>
            <person name="Cao W."/>
        </authorList>
    </citation>
    <scope>NUCLEOTIDE SEQUENCE</scope>
    <source>
        <strain evidence="5">Rsan-2018</strain>
        <tissue evidence="5">Larvae</tissue>
    </source>
</reference>
<dbReference type="EMBL" id="JABSTV010001249">
    <property type="protein sequence ID" value="KAH7962907.1"/>
    <property type="molecule type" value="Genomic_DNA"/>
</dbReference>
<evidence type="ECO:0000256" key="2">
    <source>
        <dbReference type="ARBA" id="ARBA00022837"/>
    </source>
</evidence>
<dbReference type="Pfam" id="PF13499">
    <property type="entry name" value="EF-hand_7"/>
    <property type="match status" value="2"/>
</dbReference>
<dbReference type="InterPro" id="IPR002048">
    <property type="entry name" value="EF_hand_dom"/>
</dbReference>
<dbReference type="InterPro" id="IPR050230">
    <property type="entry name" value="CALM/Myosin/TropC-like"/>
</dbReference>
<dbReference type="FunFam" id="1.10.238.10:FF:000001">
    <property type="entry name" value="Calmodulin 1"/>
    <property type="match status" value="1"/>
</dbReference>
<dbReference type="Gene3D" id="1.10.238.10">
    <property type="entry name" value="EF-hand"/>
    <property type="match status" value="2"/>
</dbReference>
<dbReference type="InterPro" id="IPR018247">
    <property type="entry name" value="EF_Hand_1_Ca_BS"/>
</dbReference>
<dbReference type="PROSITE" id="PS00018">
    <property type="entry name" value="EF_HAND_1"/>
    <property type="match status" value="3"/>
</dbReference>
<feature type="domain" description="EF-hand" evidence="4">
    <location>
        <begin position="166"/>
        <end position="196"/>
    </location>
</feature>
<dbReference type="Proteomes" id="UP000821837">
    <property type="component" value="Chromosome 3"/>
</dbReference>
<evidence type="ECO:0000313" key="5">
    <source>
        <dbReference type="EMBL" id="KAH7962907.1"/>
    </source>
</evidence>
<dbReference type="AlphaFoldDB" id="A0A9D4T1H7"/>
<accession>A0A9D4T1H7</accession>
<organism evidence="5 6">
    <name type="scientific">Rhipicephalus sanguineus</name>
    <name type="common">Brown dog tick</name>
    <name type="synonym">Ixodes sanguineus</name>
    <dbReference type="NCBI Taxonomy" id="34632"/>
    <lineage>
        <taxon>Eukaryota</taxon>
        <taxon>Metazoa</taxon>
        <taxon>Ecdysozoa</taxon>
        <taxon>Arthropoda</taxon>
        <taxon>Chelicerata</taxon>
        <taxon>Arachnida</taxon>
        <taxon>Acari</taxon>
        <taxon>Parasitiformes</taxon>
        <taxon>Ixodida</taxon>
        <taxon>Ixodoidea</taxon>
        <taxon>Ixodidae</taxon>
        <taxon>Rhipicephalinae</taxon>
        <taxon>Rhipicephalus</taxon>
        <taxon>Rhipicephalus</taxon>
    </lineage>
</organism>
<dbReference type="PANTHER" id="PTHR23048">
    <property type="entry name" value="MYOSIN LIGHT CHAIN 1, 3"/>
    <property type="match status" value="1"/>
</dbReference>
<keyword evidence="1" id="KW-0677">Repeat</keyword>
<dbReference type="CDD" id="cd00051">
    <property type="entry name" value="EFh"/>
    <property type="match status" value="2"/>
</dbReference>
<feature type="domain" description="EF-hand" evidence="4">
    <location>
        <begin position="57"/>
        <end position="92"/>
    </location>
</feature>
<feature type="compositionally biased region" description="Basic residues" evidence="3">
    <location>
        <begin position="1"/>
        <end position="11"/>
    </location>
</feature>
<proteinExistence type="predicted"/>
<feature type="region of interest" description="Disordered" evidence="3">
    <location>
        <begin position="1"/>
        <end position="48"/>
    </location>
</feature>
<protein>
    <recommendedName>
        <fullName evidence="4">EF-hand domain-containing protein</fullName>
    </recommendedName>
</protein>
<dbReference type="SUPFAM" id="SSF47473">
    <property type="entry name" value="EF-hand"/>
    <property type="match status" value="1"/>
</dbReference>
<dbReference type="PANTHER" id="PTHR23048:SF0">
    <property type="entry name" value="CALMODULIN LIKE 3"/>
    <property type="match status" value="1"/>
</dbReference>